<dbReference type="Proteomes" id="UP000286931">
    <property type="component" value="Unassembled WGS sequence"/>
</dbReference>
<dbReference type="EMBL" id="BIFH01000053">
    <property type="protein sequence ID" value="GCE01803.1"/>
    <property type="molecule type" value="Genomic_DNA"/>
</dbReference>
<keyword evidence="3" id="KW-1185">Reference proteome</keyword>
<dbReference type="AlphaFoldDB" id="A0A401Z4N0"/>
<sequence length="328" mass="36491">MSDLPPPVTIDMVDFSLAYLMAGNPTLRGAELSLGAPDSSPPSRPLVNMFLYRIREDTRRRQAGVVHLNTREADHPRTVEPPRYAELGYMVSVASAQIDIDPMRLATLTGKDFRPLDSHAMFQGLLTELTTIDELPLYVPMEDRAAYRYGVSVPLRLNQPSEDARSAGELWSALNVPPRPFLDLAVTIPMLPDESRIATGTWVTAVEFGITSRDGILAPEKRTLTTERIPEPLLHEVVRDSENGRIRITIDGRLPDNAAGLRAWISRDDVHVSNMTISLSDKGDRRFVAVGVHPADNLEYTMHIVGVDETNSRSDRVYIGSEKILRVT</sequence>
<dbReference type="RefSeq" id="WP_126643396.1">
    <property type="nucleotide sequence ID" value="NZ_BIFH01000053.1"/>
</dbReference>
<dbReference type="InterPro" id="IPR025351">
    <property type="entry name" value="Pvc16_N"/>
</dbReference>
<evidence type="ECO:0000313" key="3">
    <source>
        <dbReference type="Proteomes" id="UP000286931"/>
    </source>
</evidence>
<gene>
    <name evidence="2" type="ORF">EHYA_09577</name>
</gene>
<comment type="caution">
    <text evidence="2">The sequence shown here is derived from an EMBL/GenBank/DDBJ whole genome shotgun (WGS) entry which is preliminary data.</text>
</comment>
<protein>
    <recommendedName>
        <fullName evidence="1">Pvc16 N-terminal domain-containing protein</fullName>
    </recommendedName>
</protein>
<dbReference type="OrthoDB" id="5514409at2"/>
<dbReference type="Pfam" id="PF14065">
    <property type="entry name" value="Pvc16_N"/>
    <property type="match status" value="1"/>
</dbReference>
<name>A0A401Z4N0_9ACTN</name>
<reference evidence="2 3" key="1">
    <citation type="submission" date="2018-12" db="EMBL/GenBank/DDBJ databases">
        <title>Draft genome sequence of Embleya hyalina NBRC 13850T.</title>
        <authorList>
            <person name="Komaki H."/>
            <person name="Hosoyama A."/>
            <person name="Kimura A."/>
            <person name="Ichikawa N."/>
            <person name="Tamura T."/>
        </authorList>
    </citation>
    <scope>NUCLEOTIDE SEQUENCE [LARGE SCALE GENOMIC DNA]</scope>
    <source>
        <strain evidence="2 3">NBRC 13850</strain>
    </source>
</reference>
<accession>A0A401Z4N0</accession>
<evidence type="ECO:0000313" key="2">
    <source>
        <dbReference type="EMBL" id="GCE01803.1"/>
    </source>
</evidence>
<organism evidence="2 3">
    <name type="scientific">Embleya hyalina</name>
    <dbReference type="NCBI Taxonomy" id="516124"/>
    <lineage>
        <taxon>Bacteria</taxon>
        <taxon>Bacillati</taxon>
        <taxon>Actinomycetota</taxon>
        <taxon>Actinomycetes</taxon>
        <taxon>Kitasatosporales</taxon>
        <taxon>Streptomycetaceae</taxon>
        <taxon>Embleya</taxon>
    </lineage>
</organism>
<proteinExistence type="predicted"/>
<feature type="domain" description="Pvc16 N-terminal" evidence="1">
    <location>
        <begin position="30"/>
        <end position="197"/>
    </location>
</feature>
<evidence type="ECO:0000259" key="1">
    <source>
        <dbReference type="Pfam" id="PF14065"/>
    </source>
</evidence>